<name>A0A6A7XYZ3_9HYPH</name>
<dbReference type="Gene3D" id="3.40.50.720">
    <property type="entry name" value="NAD(P)-binding Rossmann-like Domain"/>
    <property type="match status" value="1"/>
</dbReference>
<evidence type="ECO:0000259" key="1">
    <source>
        <dbReference type="Pfam" id="PF02625"/>
    </source>
</evidence>
<feature type="domain" description="XdhC Rossmann" evidence="2">
    <location>
        <begin position="167"/>
        <end position="305"/>
    </location>
</feature>
<dbReference type="Pfam" id="PF02625">
    <property type="entry name" value="XdhC_CoxI"/>
    <property type="match status" value="1"/>
</dbReference>
<dbReference type="AlphaFoldDB" id="A0A6A7XYZ3"/>
<protein>
    <submittedName>
        <fullName evidence="3">Xanthine dehydrogenase accessory protein XdhC</fullName>
    </submittedName>
</protein>
<dbReference type="NCBIfam" id="TIGR02964">
    <property type="entry name" value="xanthine_xdhC"/>
    <property type="match status" value="1"/>
</dbReference>
<reference evidence="3 4" key="1">
    <citation type="submission" date="2019-09" db="EMBL/GenBank/DDBJ databases">
        <title>Segnochrobactrum spirostomi gen. nov., sp. nov., isolated from the ciliate Spirostomum cf. yagiui and description of a novel family, Segnochrobactraceae fam. nov. within the order Rhizobiales of the class Alphaproteobacteria.</title>
        <authorList>
            <person name="Akter S."/>
            <person name="Shazib S.U.A."/>
            <person name="Shin M.K."/>
        </authorList>
    </citation>
    <scope>NUCLEOTIDE SEQUENCE [LARGE SCALE GENOMIC DNA]</scope>
    <source>
        <strain evidence="3 4">Sp-1</strain>
    </source>
</reference>
<dbReference type="InterPro" id="IPR027051">
    <property type="entry name" value="XdhC_Rossmann_dom"/>
</dbReference>
<dbReference type="InterPro" id="IPR003777">
    <property type="entry name" value="XdhC_CoxI"/>
</dbReference>
<evidence type="ECO:0000313" key="4">
    <source>
        <dbReference type="Proteomes" id="UP000332515"/>
    </source>
</evidence>
<accession>A0A6A7XYZ3</accession>
<gene>
    <name evidence="3" type="primary">xdhC</name>
    <name evidence="3" type="ORF">F0357_01345</name>
</gene>
<evidence type="ECO:0000313" key="3">
    <source>
        <dbReference type="EMBL" id="MQT11337.1"/>
    </source>
</evidence>
<keyword evidence="4" id="KW-1185">Reference proteome</keyword>
<dbReference type="EMBL" id="VWNA01000001">
    <property type="protein sequence ID" value="MQT11337.1"/>
    <property type="molecule type" value="Genomic_DNA"/>
</dbReference>
<organism evidence="3 4">
    <name type="scientific">Segnochrobactrum spirostomi</name>
    <dbReference type="NCBI Taxonomy" id="2608987"/>
    <lineage>
        <taxon>Bacteria</taxon>
        <taxon>Pseudomonadati</taxon>
        <taxon>Pseudomonadota</taxon>
        <taxon>Alphaproteobacteria</taxon>
        <taxon>Hyphomicrobiales</taxon>
        <taxon>Segnochrobactraceae</taxon>
        <taxon>Segnochrobactrum</taxon>
    </lineage>
</organism>
<sequence>MDVWHLLGEAVSAAGRAALVTVVEARGSAPREAGARLIVRPDGGFRGTIGGGALEWRALAEAARDLAAPHPAMSLRAISLGPDLGQCCGGRVTLMTEVFAAEDLAAIRTLAARGADGPFATEAQVVANTPHLLRTVLDGTPGPGAEARLLPGGFVAERFGERLRPVALFGAGHVGRAVVLALAPLPFAVTWVDERAESFPAHMPVNTRAVADATPLRALDRLPDGTFVVVMTHSHALDLAIVDAALRADRFPYVGVIGSATKRARFERRLAEAGLPPQTIARMVCPIAGGFVRSKLPAAIAAAAAVEFLATDEALAASASDDVSAVSARSAEA</sequence>
<dbReference type="InterPro" id="IPR052698">
    <property type="entry name" value="MoCofactor_Util/Proc"/>
</dbReference>
<proteinExistence type="predicted"/>
<dbReference type="PANTHER" id="PTHR30388">
    <property type="entry name" value="ALDEHYDE OXIDOREDUCTASE MOLYBDENUM COFACTOR ASSEMBLY PROTEIN"/>
    <property type="match status" value="1"/>
</dbReference>
<dbReference type="InterPro" id="IPR036291">
    <property type="entry name" value="NAD(P)-bd_dom_sf"/>
</dbReference>
<dbReference type="PANTHER" id="PTHR30388:SF6">
    <property type="entry name" value="XANTHINE DEHYDROGENASE SUBUNIT A-RELATED"/>
    <property type="match status" value="1"/>
</dbReference>
<evidence type="ECO:0000259" key="2">
    <source>
        <dbReference type="Pfam" id="PF13478"/>
    </source>
</evidence>
<feature type="domain" description="XdhC- CoxI" evidence="1">
    <location>
        <begin position="13"/>
        <end position="69"/>
    </location>
</feature>
<comment type="caution">
    <text evidence="3">The sequence shown here is derived from an EMBL/GenBank/DDBJ whole genome shotgun (WGS) entry which is preliminary data.</text>
</comment>
<dbReference type="RefSeq" id="WP_153477892.1">
    <property type="nucleotide sequence ID" value="NZ_VWNA01000001.1"/>
</dbReference>
<dbReference type="SUPFAM" id="SSF51735">
    <property type="entry name" value="NAD(P)-binding Rossmann-fold domains"/>
    <property type="match status" value="1"/>
</dbReference>
<dbReference type="InterPro" id="IPR014308">
    <property type="entry name" value="Xanthine_DH_XdhC"/>
</dbReference>
<dbReference type="Pfam" id="PF13478">
    <property type="entry name" value="XdhC_C"/>
    <property type="match status" value="1"/>
</dbReference>
<dbReference type="Proteomes" id="UP000332515">
    <property type="component" value="Unassembled WGS sequence"/>
</dbReference>